<keyword evidence="6 8" id="KW-0472">Membrane</keyword>
<feature type="compositionally biased region" description="Polar residues" evidence="7">
    <location>
        <begin position="1575"/>
        <end position="1585"/>
    </location>
</feature>
<dbReference type="PANTHER" id="PTHR13018">
    <property type="entry name" value="PROBABLE MEMBRANE PROTEIN DUF221-RELATED"/>
    <property type="match status" value="1"/>
</dbReference>
<feature type="compositionally biased region" description="Polar residues" evidence="7">
    <location>
        <begin position="1802"/>
        <end position="1814"/>
    </location>
</feature>
<dbReference type="InterPro" id="IPR016024">
    <property type="entry name" value="ARM-type_fold"/>
</dbReference>
<dbReference type="Gene3D" id="1.20.970.30">
    <property type="entry name" value="eIF4G, eIF4E-binding domain"/>
    <property type="match status" value="1"/>
</dbReference>
<dbReference type="GO" id="GO:0003723">
    <property type="term" value="F:RNA binding"/>
    <property type="evidence" value="ECO:0007669"/>
    <property type="project" value="InterPro"/>
</dbReference>
<comment type="caution">
    <text evidence="10">The sequence shown here is derived from an EMBL/GenBank/DDBJ whole genome shotgun (WGS) entry which is preliminary data.</text>
</comment>
<dbReference type="Pfam" id="PF13967">
    <property type="entry name" value="RSN1_TM"/>
    <property type="match status" value="1"/>
</dbReference>
<feature type="transmembrane region" description="Helical" evidence="8">
    <location>
        <begin position="701"/>
        <end position="724"/>
    </location>
</feature>
<dbReference type="InterPro" id="IPR027815">
    <property type="entry name" value="CSC1/OSCA1-like_cyt"/>
</dbReference>
<dbReference type="SUPFAM" id="SSF101489">
    <property type="entry name" value="Eukaryotic initiation factor 4f subunit eIF4g, eIF4e-binding domain"/>
    <property type="match status" value="1"/>
</dbReference>
<feature type="compositionally biased region" description="Basic and acidic residues" evidence="7">
    <location>
        <begin position="1817"/>
        <end position="1826"/>
    </location>
</feature>
<feature type="region of interest" description="Disordered" evidence="7">
    <location>
        <begin position="383"/>
        <end position="426"/>
    </location>
</feature>
<feature type="compositionally biased region" description="Low complexity" evidence="7">
    <location>
        <begin position="1601"/>
        <end position="1621"/>
    </location>
</feature>
<dbReference type="PANTHER" id="PTHR13018:SF149">
    <property type="entry name" value="DOMAIN PROTEIN, PUTATIVE (AFU_ORTHOLOGUE AFUA_3G11660)-RELATED"/>
    <property type="match status" value="1"/>
</dbReference>
<keyword evidence="5 8" id="KW-1133">Transmembrane helix</keyword>
<feature type="region of interest" description="Disordered" evidence="7">
    <location>
        <begin position="191"/>
        <end position="288"/>
    </location>
</feature>
<feature type="compositionally biased region" description="Polar residues" evidence="7">
    <location>
        <begin position="2003"/>
        <end position="2019"/>
    </location>
</feature>
<evidence type="ECO:0000256" key="1">
    <source>
        <dbReference type="ARBA" id="ARBA00004141"/>
    </source>
</evidence>
<feature type="compositionally biased region" description="Polar residues" evidence="7">
    <location>
        <begin position="1934"/>
        <end position="1951"/>
    </location>
</feature>
<feature type="region of interest" description="Disordered" evidence="7">
    <location>
        <begin position="1696"/>
        <end position="1772"/>
    </location>
</feature>
<protein>
    <recommendedName>
        <fullName evidence="9">MIF4G domain-containing protein</fullName>
    </recommendedName>
</protein>
<proteinExistence type="inferred from homology"/>
<feature type="transmembrane region" description="Helical" evidence="8">
    <location>
        <begin position="656"/>
        <end position="676"/>
    </location>
</feature>
<feature type="compositionally biased region" description="Polar residues" evidence="7">
    <location>
        <begin position="1452"/>
        <end position="1474"/>
    </location>
</feature>
<dbReference type="Gene3D" id="1.25.40.180">
    <property type="match status" value="1"/>
</dbReference>
<evidence type="ECO:0000256" key="2">
    <source>
        <dbReference type="ARBA" id="ARBA00007779"/>
    </source>
</evidence>
<dbReference type="Pfam" id="PF02714">
    <property type="entry name" value="RSN1_7TM"/>
    <property type="match status" value="1"/>
</dbReference>
<dbReference type="InterPro" id="IPR036211">
    <property type="entry name" value="eIF4G_eIF4E-bd_sf"/>
</dbReference>
<feature type="transmembrane region" description="Helical" evidence="8">
    <location>
        <begin position="925"/>
        <end position="947"/>
    </location>
</feature>
<keyword evidence="4 8" id="KW-0812">Transmembrane</keyword>
<dbReference type="Proteomes" id="UP000559027">
    <property type="component" value="Unassembled WGS sequence"/>
</dbReference>
<dbReference type="InterPro" id="IPR022745">
    <property type="entry name" value="eIF4G1_eIF4E-bd"/>
</dbReference>
<feature type="compositionally biased region" description="Basic and acidic residues" evidence="7">
    <location>
        <begin position="245"/>
        <end position="257"/>
    </location>
</feature>
<reference evidence="10 11" key="1">
    <citation type="journal article" date="2020" name="ISME J.">
        <title>Uncovering the hidden diversity of litter-decomposition mechanisms in mushroom-forming fungi.</title>
        <authorList>
            <person name="Floudas D."/>
            <person name="Bentzer J."/>
            <person name="Ahren D."/>
            <person name="Johansson T."/>
            <person name="Persson P."/>
            <person name="Tunlid A."/>
        </authorList>
    </citation>
    <scope>NUCLEOTIDE SEQUENCE [LARGE SCALE GENOMIC DNA]</scope>
    <source>
        <strain evidence="10 11">CBS 146.42</strain>
    </source>
</reference>
<evidence type="ECO:0000256" key="7">
    <source>
        <dbReference type="SAM" id="MobiDB-lite"/>
    </source>
</evidence>
<dbReference type="SUPFAM" id="SSF48371">
    <property type="entry name" value="ARM repeat"/>
    <property type="match status" value="1"/>
</dbReference>
<organism evidence="10 11">
    <name type="scientific">Leucocoprinus leucothites</name>
    <dbReference type="NCBI Taxonomy" id="201217"/>
    <lineage>
        <taxon>Eukaryota</taxon>
        <taxon>Fungi</taxon>
        <taxon>Dikarya</taxon>
        <taxon>Basidiomycota</taxon>
        <taxon>Agaricomycotina</taxon>
        <taxon>Agaricomycetes</taxon>
        <taxon>Agaricomycetidae</taxon>
        <taxon>Agaricales</taxon>
        <taxon>Agaricineae</taxon>
        <taxon>Agaricaceae</taxon>
        <taxon>Leucocoprinus</taxon>
    </lineage>
</organism>
<dbReference type="GO" id="GO:0005227">
    <property type="term" value="F:calcium-activated cation channel activity"/>
    <property type="evidence" value="ECO:0007669"/>
    <property type="project" value="InterPro"/>
</dbReference>
<accession>A0A8H5D7S4</accession>
<feature type="transmembrane region" description="Helical" evidence="8">
    <location>
        <begin position="967"/>
        <end position="991"/>
    </location>
</feature>
<feature type="region of interest" description="Disordered" evidence="7">
    <location>
        <begin position="1793"/>
        <end position="1826"/>
    </location>
</feature>
<feature type="compositionally biased region" description="Polar residues" evidence="7">
    <location>
        <begin position="1544"/>
        <end position="1562"/>
    </location>
</feature>
<dbReference type="GO" id="GO:0005886">
    <property type="term" value="C:plasma membrane"/>
    <property type="evidence" value="ECO:0007669"/>
    <property type="project" value="TreeGrafter"/>
</dbReference>
<feature type="region of interest" description="Disordered" evidence="7">
    <location>
        <begin position="1915"/>
        <end position="2047"/>
    </location>
</feature>
<evidence type="ECO:0000313" key="10">
    <source>
        <dbReference type="EMBL" id="KAF5355144.1"/>
    </source>
</evidence>
<dbReference type="Pfam" id="PF02854">
    <property type="entry name" value="MIF4G"/>
    <property type="match status" value="1"/>
</dbReference>
<evidence type="ECO:0000256" key="6">
    <source>
        <dbReference type="ARBA" id="ARBA00023136"/>
    </source>
</evidence>
<evidence type="ECO:0000256" key="8">
    <source>
        <dbReference type="SAM" id="Phobius"/>
    </source>
</evidence>
<dbReference type="InterPro" id="IPR003890">
    <property type="entry name" value="MIF4G-like_typ-3"/>
</dbReference>
<feature type="domain" description="MIF4G" evidence="9">
    <location>
        <begin position="2045"/>
        <end position="2276"/>
    </location>
</feature>
<feature type="region of interest" description="Disordered" evidence="7">
    <location>
        <begin position="1438"/>
        <end position="1631"/>
    </location>
</feature>
<keyword evidence="3" id="KW-0813">Transport</keyword>
<feature type="compositionally biased region" description="Polar residues" evidence="7">
    <location>
        <begin position="1513"/>
        <end position="1523"/>
    </location>
</feature>
<feature type="compositionally biased region" description="Basic and acidic residues" evidence="7">
    <location>
        <begin position="1763"/>
        <end position="1772"/>
    </location>
</feature>
<feature type="transmembrane region" description="Helical" evidence="8">
    <location>
        <begin position="1012"/>
        <end position="1034"/>
    </location>
</feature>
<evidence type="ECO:0000256" key="3">
    <source>
        <dbReference type="ARBA" id="ARBA00022448"/>
    </source>
</evidence>
<dbReference type="InterPro" id="IPR045122">
    <property type="entry name" value="Csc1-like"/>
</dbReference>
<feature type="compositionally biased region" description="Basic and acidic residues" evidence="7">
    <location>
        <begin position="393"/>
        <end position="426"/>
    </location>
</feature>
<dbReference type="OrthoDB" id="2150324at2759"/>
<dbReference type="EMBL" id="JAACJO010000008">
    <property type="protein sequence ID" value="KAF5355144.1"/>
    <property type="molecule type" value="Genomic_DNA"/>
</dbReference>
<evidence type="ECO:0000313" key="11">
    <source>
        <dbReference type="Proteomes" id="UP000559027"/>
    </source>
</evidence>
<dbReference type="SMART" id="SM00543">
    <property type="entry name" value="MIF4G"/>
    <property type="match status" value="1"/>
</dbReference>
<dbReference type="InterPro" id="IPR003864">
    <property type="entry name" value="CSC1/OSCA1-like_7TM"/>
</dbReference>
<feature type="transmembrane region" description="Helical" evidence="8">
    <location>
        <begin position="1091"/>
        <end position="1109"/>
    </location>
</feature>
<evidence type="ECO:0000256" key="5">
    <source>
        <dbReference type="ARBA" id="ARBA00022989"/>
    </source>
</evidence>
<comment type="similarity">
    <text evidence="2">Belongs to the CSC1 (TC 1.A.17) family.</text>
</comment>
<feature type="compositionally biased region" description="Basic residues" evidence="7">
    <location>
        <begin position="202"/>
        <end position="218"/>
    </location>
</feature>
<evidence type="ECO:0000259" key="9">
    <source>
        <dbReference type="SMART" id="SM00543"/>
    </source>
</evidence>
<sequence>MDLNMSTSSSPPPQPKSRFSSYTNALKALSKRTGTPLPSLILSFGIVHELTALIPLVGVFYTSRALGIGEGIIRTVVADTETNATSGEEGYEGAVRWGKVKVRGWVEEGDKWAERVGRRYGVFGYEKRRPGEEVYSDSESWNRHRIAGDVANAVVAYGVTKALLPVRIGVSMYLAPAFSRGVLDPARRAVVGRTPEEEAARRLRKQEKKEARRRKRGHNHDYPHYDDTEPGSSRSSHSHKRRRTTRDSLEPERKWASSDEDEDQYGPQPAPSTSYSAHNSRSHKPDPDELRAEMEGMQFREKMFDAFADDERLDSLEARMNEYAHVPDRWQTGPSSSSKARLNVFEGDEWLKMNPQTMDEEEYAEWIRLGMYRKTHANEYAEQQRQKAAQAARRAEEKKKREETARLAKAAEEERKAKKRERDARRWAEARDSYHEKWKIWLDSNNNNTLEAKEAEVGFTDIPWPVLEAHKERSTKHRSGQAVAVTVEDLAIDAISAFLLPGGKPDGDRSRKEVLRETFLRFHPDKFEGRFMRTVREGEQEAVREGIGRVVLPYPATPFSLNAMSTVVDGAGQLFNDNSRTLAPAAVGSQVALMSVISIIYEPKVKYHEGDKPPPRISDSLCGWLPPLLHTKEPELLDKIGLDAVAFLRFLRLMRWLFTGIALLTCAILIPINIIYNLRNVPGKSRDILSMLTIRDVSGSFLYAHVVVTYLVTFLIIFCVHIHWKKMVELRHAWFRSPEHLRSFYARTLQVTSVPRKHRSDEGIKAIFDGLGVPYPTTSVHIGRKVGRLPDLIEYHNQTVKEFEEILVKFLKGGKIRSKRPTIRSGGFCGCGGTKKDAIDFYTGKLQRTEAAIEEYRSQIDTRTPENYGFASMAAVPYAHIVAKILEGKHPKGTTIELAPNPRDIIWNNMNTTTGELARKKAMGFLWLTLVCFVNTVPLFIISILANLDSLRTYVPFLESWFEANEISFAFISGVLPPAISGIFGFFLPVIMRWLTKYMGALTHSKLDRAVIARYFAFLVISQLVIFTLIGVIFNSVKELVEQIGQKASFSEIVDNLHTRELTSCTELPDTINRTYINQASYWLTFFPLRGFLALFDLAQIINLVWLSFKTHVFGRTPRDIREWTQPPEFQYAIYYSNILFMGAVGLVFAPLAPLVALAAAIVFWISSWVYKYQLMFVYITKVESGGWKILKVLQRIWNVVINRLLACVVLMQLLMILTIGLQYRFSSFQWISTVPPILFVLAYKVYINRTFIPPFRYFSPTEEELREVKLHSERADHKGNRLEKRFGHPALHAELFTPMLHAKMMPLLAQVYSGKISNNKAKLDEYGGQKMDAQIVPGGITIAAISQHDLEYDPMLYRRDRGELDWDARSIASTTLMDNASTLHASKSSFYASGSPSKPTGYDTYLSKGPHPLTLNLNQSDIEMTPIDSMHQPLLGQRGYAGEYSPPQAGFGSQQTLVSPDTPPQLYSQSSFAAGNASREAPLHRPQEQRPYSPSPSYHTEPHHHGGGQHASHPSHQWSSSGHGHAARQQSQQWGGPGGSPATRHSPQSPSQQWANVSRSGTPVREVPWGNGSRPGTPQHNAAPSSYHHAAQPSTQSHLSQPSFQGQQQQQQQHGRQASGNNLAGRGTYGRGRFNANEPFVIACFSYEDDLQLFSLQLPGSSWIVIVLYTAGTRKLSHQPRIPPMRTSTKINITKSAPKTPFTPAQSGLDPPNSSSSRSLAAINGPAGPLTTVEGLDSGGSNVSIGSEPSPFQPPPTTKADLTSEQRSDHPIKMLKVLDINDDGRAISAEVAEKDGLPGPNCSSRATQAQSASPGLDHDTHKTHTQDIILSTSSPFAQTLAAARMIDDFGRVSYPEGILRPYVKLDPNVKGGIIWYIYLYLLVYDREFLMQFMTACKERPNICVNLEPLGLDPAHPLPPPPPRKGRAGKAKSTGASKQVPSGKSANTPSTIPSPPGFAGNPVKLGHGQPGASTQKKPQAGSLDPDNIPQQRTRVRSRRNRQSDGTSAIQSQQASSVDTATHAYDNPVPDLQVAENHPNTSGSVEQEVGNLLTELSQETFETNSDQIIQWANQSEKERDAKTMMKVTFLVFEGAVSSAGSSEMYARLCCKMKQQMRNKVQDYRVKGHEDKPISGGQLFKRVLLNKCWEESRKILAGVKNGEYSGLNLENDAAERAKRGFNVTRFLGELFMVRLLTQRIIHEFFRKICDGSKVSTKEGLFEHFCILMTKVGQRLDTPKARIHMDMYFQRMREVSESPGITPRVQTLLQDMINLRERNWQA</sequence>
<evidence type="ECO:0000256" key="4">
    <source>
        <dbReference type="ARBA" id="ARBA00022692"/>
    </source>
</evidence>
<dbReference type="Pfam" id="PF12152">
    <property type="entry name" value="eIF_4G1"/>
    <property type="match status" value="1"/>
</dbReference>
<name>A0A8H5D7S4_9AGAR</name>
<comment type="subcellular location">
    <subcellularLocation>
        <location evidence="1">Membrane</location>
        <topology evidence="1">Multi-pass membrane protein</topology>
    </subcellularLocation>
</comment>
<keyword evidence="11" id="KW-1185">Reference proteome</keyword>
<feature type="transmembrane region" description="Helical" evidence="8">
    <location>
        <begin position="1201"/>
        <end position="1222"/>
    </location>
</feature>
<dbReference type="InterPro" id="IPR032880">
    <property type="entry name" value="CSC1/OSCA1-like_N"/>
</dbReference>
<gene>
    <name evidence="10" type="ORF">D9756_005457</name>
</gene>
<dbReference type="Pfam" id="PF14703">
    <property type="entry name" value="PHM7_cyt"/>
    <property type="match status" value="1"/>
</dbReference>